<dbReference type="STRING" id="69004.A0A182QIV6"/>
<dbReference type="CDD" id="cd01855">
    <property type="entry name" value="YqeH"/>
    <property type="match status" value="1"/>
</dbReference>
<evidence type="ECO:0000313" key="2">
    <source>
        <dbReference type="EnsemblMetazoa" id="AFAF011096-PA"/>
    </source>
</evidence>
<evidence type="ECO:0000259" key="1">
    <source>
        <dbReference type="Pfam" id="PF01926"/>
    </source>
</evidence>
<dbReference type="InterPro" id="IPR027417">
    <property type="entry name" value="P-loop_NTPase"/>
</dbReference>
<dbReference type="SUPFAM" id="SSF52540">
    <property type="entry name" value="P-loop containing nucleoside triphosphate hydrolases"/>
    <property type="match status" value="2"/>
</dbReference>
<dbReference type="AlphaFoldDB" id="A0A182QIV6"/>
<feature type="domain" description="G" evidence="1">
    <location>
        <begin position="358"/>
        <end position="409"/>
    </location>
</feature>
<evidence type="ECO:0000313" key="3">
    <source>
        <dbReference type="Proteomes" id="UP000075886"/>
    </source>
</evidence>
<proteinExistence type="predicted"/>
<dbReference type="PANTHER" id="PTHR46406:SF1">
    <property type="entry name" value="NITRIC OXIDE-ASSOCIATED PROTEIN 1"/>
    <property type="match status" value="1"/>
</dbReference>
<dbReference type="VEuPathDB" id="VectorBase:AFAF011096"/>
<protein>
    <recommendedName>
        <fullName evidence="1">G domain-containing protein</fullName>
    </recommendedName>
</protein>
<dbReference type="GO" id="GO:0005525">
    <property type="term" value="F:GTP binding"/>
    <property type="evidence" value="ECO:0007669"/>
    <property type="project" value="InterPro"/>
</dbReference>
<dbReference type="EnsemblMetazoa" id="AFAF011096-RA">
    <property type="protein sequence ID" value="AFAF011096-PA"/>
    <property type="gene ID" value="AFAF011096"/>
</dbReference>
<dbReference type="InterPro" id="IPR052807">
    <property type="entry name" value="Mito_transl_resp_regulator"/>
</dbReference>
<dbReference type="InterPro" id="IPR006073">
    <property type="entry name" value="GTP-bd"/>
</dbReference>
<dbReference type="Pfam" id="PF01926">
    <property type="entry name" value="MMR_HSR1"/>
    <property type="match status" value="1"/>
</dbReference>
<dbReference type="EMBL" id="AXCN02002453">
    <property type="status" value="NOT_ANNOTATED_CDS"/>
    <property type="molecule type" value="Genomic_DNA"/>
</dbReference>
<reference evidence="3" key="1">
    <citation type="submission" date="2014-01" db="EMBL/GenBank/DDBJ databases">
        <title>The Genome Sequence of Anopheles farauti FAR1 (V2).</title>
        <authorList>
            <consortium name="The Broad Institute Genomics Platform"/>
            <person name="Neafsey D.E."/>
            <person name="Besansky N."/>
            <person name="Howell P."/>
            <person name="Walton C."/>
            <person name="Young S.K."/>
            <person name="Zeng Q."/>
            <person name="Gargeya S."/>
            <person name="Fitzgerald M."/>
            <person name="Haas B."/>
            <person name="Abouelleil A."/>
            <person name="Allen A.W."/>
            <person name="Alvarado L."/>
            <person name="Arachchi H.M."/>
            <person name="Berlin A.M."/>
            <person name="Chapman S.B."/>
            <person name="Gainer-Dewar J."/>
            <person name="Goldberg J."/>
            <person name="Griggs A."/>
            <person name="Gujja S."/>
            <person name="Hansen M."/>
            <person name="Howarth C."/>
            <person name="Imamovic A."/>
            <person name="Ireland A."/>
            <person name="Larimer J."/>
            <person name="McCowan C."/>
            <person name="Murphy C."/>
            <person name="Pearson M."/>
            <person name="Poon T.W."/>
            <person name="Priest M."/>
            <person name="Roberts A."/>
            <person name="Saif S."/>
            <person name="Shea T."/>
            <person name="Sisk P."/>
            <person name="Sykes S."/>
            <person name="Wortman J."/>
            <person name="Nusbaum C."/>
            <person name="Birren B."/>
        </authorList>
    </citation>
    <scope>NUCLEOTIDE SEQUENCE [LARGE SCALE GENOMIC DNA]</scope>
    <source>
        <strain evidence="3">FAR1</strain>
    </source>
</reference>
<dbReference type="Gene3D" id="3.40.50.300">
    <property type="entry name" value="P-loop containing nucleotide triphosphate hydrolases"/>
    <property type="match status" value="1"/>
</dbReference>
<sequence>MYRIVMSPKLITKNFMFTVIIKEQQFYSNWLQYVHTTSGCLDDLYVKWKDKIIYSSYIENNSQKLGFKQNKIVQSKIKQLYKNTERHSSKFPPFPVVANQFHMNPLQKIHDNKHACYAESLESSSVYQLPYKFADRKVEKIDVMVPTPDENKPIGAWMSDYEHYDEDQHDDLSSFHGTPDPNEPASKIPCGGCGALLHCIEPNIPGFLPSQLYKGQTKEQLMNVICQRCHFLKHYNIAVNVSVSANDYVEMLSSMKKQALAVLLVDVLDFPCSIWPGLAEILGPTRPVIVVGNKIDLLPQDSPGYLDNVRQCLTRSIIQCGFSKNNIKHVSLISAGTAYGVEELITKIHNIWGRRGDIYLVGCTNVGKSTLFNALLRSDMCKVQATDLIQRATASPWPGTTIRMLKFPILRFSDYRLYQRMNRLQHERTVQRAKKNIRREQVRISKIATHATLIGHIGRTFEREKEDSFDQFSVTQRNAALTQILALNEKNEKYINSKWCYDTPGVVQPEQILDLLTIEELSLTIPKQIIRPRTYLMKPGLTIFLAGLGRLDYVEGPKTIRIILYAAHTLPTMICDTVDACELYTALLGTKLLSVPFGNKERLDKFPPLQCGPRILMNGTFEKHITAGDILLSSVGWVGVNLPKHSEAVFHAWTPNKRGVFVRQPPLLPNGLTLRGKRIRKSLAYRTGMALKDKY</sequence>
<organism evidence="2 3">
    <name type="scientific">Anopheles farauti</name>
    <dbReference type="NCBI Taxonomy" id="69004"/>
    <lineage>
        <taxon>Eukaryota</taxon>
        <taxon>Metazoa</taxon>
        <taxon>Ecdysozoa</taxon>
        <taxon>Arthropoda</taxon>
        <taxon>Hexapoda</taxon>
        <taxon>Insecta</taxon>
        <taxon>Pterygota</taxon>
        <taxon>Neoptera</taxon>
        <taxon>Endopterygota</taxon>
        <taxon>Diptera</taxon>
        <taxon>Nematocera</taxon>
        <taxon>Culicoidea</taxon>
        <taxon>Culicidae</taxon>
        <taxon>Anophelinae</taxon>
        <taxon>Anopheles</taxon>
    </lineage>
</organism>
<name>A0A182QIV6_9DIPT</name>
<keyword evidence="3" id="KW-1185">Reference proteome</keyword>
<accession>A0A182QIV6</accession>
<dbReference type="Proteomes" id="UP000075886">
    <property type="component" value="Unassembled WGS sequence"/>
</dbReference>
<dbReference type="PANTHER" id="PTHR46406">
    <property type="entry name" value="NITRIC OXIDE-ASSOCIATED PROTEIN 1"/>
    <property type="match status" value="1"/>
</dbReference>
<reference evidence="2" key="2">
    <citation type="submission" date="2020-05" db="UniProtKB">
        <authorList>
            <consortium name="EnsemblMetazoa"/>
        </authorList>
    </citation>
    <scope>IDENTIFICATION</scope>
    <source>
        <strain evidence="2">FAR1</strain>
    </source>
</reference>